<protein>
    <recommendedName>
        <fullName evidence="4">GPI inositol-deacylase winged helix domain-containing protein</fullName>
    </recommendedName>
</protein>
<sequence>IQNALTRLPKDLDAIYSEILQKIDDAKHDSVVRIFMWLMYAYKPLNLDQVADILAIDLEEEKFNPEYRPLELQHGLHSIVDSTFVVIDFTRGENVVQFAHISVQEFLVSEHSWAKAKNLFRLNKELGHEIIAQSCIIYLLHLDSWESLNFKLYPLASYAAEYWVRHCNELPMIGDKILQARRILFEEENPQYLNWLRLYRMDEKQYIQYWRPELQLKNAGADVNAQGGHYGTALHAGAARGNKEIVECLLQAGANVNAQGGYYGIALWAGAAGGNKEIVEYLLQAGADVNAQGGDFGTALQAGVAEGHKEIVECLLQAGADVNAQGGLYGTALQAGAASGNKEIVECLLQA</sequence>
<dbReference type="HOGENOM" id="CLU_000288_34_23_1"/>
<dbReference type="SUPFAM" id="SSF48403">
    <property type="entry name" value="Ankyrin repeat"/>
    <property type="match status" value="1"/>
</dbReference>
<dbReference type="PROSITE" id="PS50088">
    <property type="entry name" value="ANK_REPEAT"/>
    <property type="match status" value="3"/>
</dbReference>
<dbReference type="SMART" id="SM00248">
    <property type="entry name" value="ANK"/>
    <property type="match status" value="3"/>
</dbReference>
<feature type="repeat" description="ANK" evidence="3">
    <location>
        <begin position="229"/>
        <end position="261"/>
    </location>
</feature>
<feature type="domain" description="GPI inositol-deacylase winged helix" evidence="4">
    <location>
        <begin position="32"/>
        <end position="111"/>
    </location>
</feature>
<feature type="non-terminal residue" evidence="5">
    <location>
        <position position="351"/>
    </location>
</feature>
<keyword evidence="1" id="KW-0677">Repeat</keyword>
<evidence type="ECO:0000313" key="6">
    <source>
        <dbReference type="Proteomes" id="UP000053593"/>
    </source>
</evidence>
<gene>
    <name evidence="5" type="ORF">GYMLUDRAFT_135167</name>
</gene>
<dbReference type="Pfam" id="PF12796">
    <property type="entry name" value="Ank_2"/>
    <property type="match status" value="1"/>
</dbReference>
<dbReference type="EMBL" id="KN834773">
    <property type="protein sequence ID" value="KIK60751.1"/>
    <property type="molecule type" value="Genomic_DNA"/>
</dbReference>
<feature type="non-terminal residue" evidence="5">
    <location>
        <position position="1"/>
    </location>
</feature>
<evidence type="ECO:0000256" key="1">
    <source>
        <dbReference type="ARBA" id="ARBA00022737"/>
    </source>
</evidence>
<keyword evidence="6" id="KW-1185">Reference proteome</keyword>
<dbReference type="Pfam" id="PF22939">
    <property type="entry name" value="WHD_GPIID"/>
    <property type="match status" value="1"/>
</dbReference>
<dbReference type="Gene3D" id="1.25.40.20">
    <property type="entry name" value="Ankyrin repeat-containing domain"/>
    <property type="match status" value="1"/>
</dbReference>
<dbReference type="PANTHER" id="PTHR24171:SF9">
    <property type="entry name" value="ANKYRIN REPEAT DOMAIN-CONTAINING PROTEIN 39"/>
    <property type="match status" value="1"/>
</dbReference>
<dbReference type="OrthoDB" id="2953883at2759"/>
<feature type="repeat" description="ANK" evidence="3">
    <location>
        <begin position="295"/>
        <end position="327"/>
    </location>
</feature>
<evidence type="ECO:0000259" key="4">
    <source>
        <dbReference type="Pfam" id="PF22939"/>
    </source>
</evidence>
<dbReference type="InterPro" id="IPR054471">
    <property type="entry name" value="GPIID_WHD"/>
</dbReference>
<dbReference type="InterPro" id="IPR002110">
    <property type="entry name" value="Ankyrin_rpt"/>
</dbReference>
<dbReference type="PRINTS" id="PR01415">
    <property type="entry name" value="ANKYRIN"/>
</dbReference>
<evidence type="ECO:0000256" key="2">
    <source>
        <dbReference type="ARBA" id="ARBA00023043"/>
    </source>
</evidence>
<dbReference type="AlphaFoldDB" id="A0A0D0BYA3"/>
<evidence type="ECO:0000256" key="3">
    <source>
        <dbReference type="PROSITE-ProRule" id="PRU00023"/>
    </source>
</evidence>
<dbReference type="InterPro" id="IPR036770">
    <property type="entry name" value="Ankyrin_rpt-contain_sf"/>
</dbReference>
<organism evidence="5 6">
    <name type="scientific">Collybiopsis luxurians FD-317 M1</name>
    <dbReference type="NCBI Taxonomy" id="944289"/>
    <lineage>
        <taxon>Eukaryota</taxon>
        <taxon>Fungi</taxon>
        <taxon>Dikarya</taxon>
        <taxon>Basidiomycota</taxon>
        <taxon>Agaricomycotina</taxon>
        <taxon>Agaricomycetes</taxon>
        <taxon>Agaricomycetidae</taxon>
        <taxon>Agaricales</taxon>
        <taxon>Marasmiineae</taxon>
        <taxon>Omphalotaceae</taxon>
        <taxon>Collybiopsis</taxon>
        <taxon>Collybiopsis luxurians</taxon>
    </lineage>
</organism>
<dbReference type="PROSITE" id="PS50297">
    <property type="entry name" value="ANK_REP_REGION"/>
    <property type="match status" value="2"/>
</dbReference>
<keyword evidence="2 3" id="KW-0040">ANK repeat</keyword>
<proteinExistence type="predicted"/>
<dbReference type="Proteomes" id="UP000053593">
    <property type="component" value="Unassembled WGS sequence"/>
</dbReference>
<accession>A0A0D0BYA3</accession>
<feature type="repeat" description="ANK" evidence="3">
    <location>
        <begin position="266"/>
        <end position="294"/>
    </location>
</feature>
<reference evidence="5 6" key="1">
    <citation type="submission" date="2014-04" db="EMBL/GenBank/DDBJ databases">
        <title>Evolutionary Origins and Diversification of the Mycorrhizal Mutualists.</title>
        <authorList>
            <consortium name="DOE Joint Genome Institute"/>
            <consortium name="Mycorrhizal Genomics Consortium"/>
            <person name="Kohler A."/>
            <person name="Kuo A."/>
            <person name="Nagy L.G."/>
            <person name="Floudas D."/>
            <person name="Copeland A."/>
            <person name="Barry K.W."/>
            <person name="Cichocki N."/>
            <person name="Veneault-Fourrey C."/>
            <person name="LaButti K."/>
            <person name="Lindquist E.A."/>
            <person name="Lipzen A."/>
            <person name="Lundell T."/>
            <person name="Morin E."/>
            <person name="Murat C."/>
            <person name="Riley R."/>
            <person name="Ohm R."/>
            <person name="Sun H."/>
            <person name="Tunlid A."/>
            <person name="Henrissat B."/>
            <person name="Grigoriev I.V."/>
            <person name="Hibbett D.S."/>
            <person name="Martin F."/>
        </authorList>
    </citation>
    <scope>NUCLEOTIDE SEQUENCE [LARGE SCALE GENOMIC DNA]</scope>
    <source>
        <strain evidence="5 6">FD-317 M1</strain>
    </source>
</reference>
<evidence type="ECO:0000313" key="5">
    <source>
        <dbReference type="EMBL" id="KIK60751.1"/>
    </source>
</evidence>
<name>A0A0D0BYA3_9AGAR</name>
<dbReference type="PANTHER" id="PTHR24171">
    <property type="entry name" value="ANKYRIN REPEAT DOMAIN-CONTAINING PROTEIN 39-RELATED"/>
    <property type="match status" value="1"/>
</dbReference>
<dbReference type="Pfam" id="PF00023">
    <property type="entry name" value="Ank"/>
    <property type="match status" value="1"/>
</dbReference>